<dbReference type="eggNOG" id="COG0494">
    <property type="taxonomic scope" value="Bacteria"/>
</dbReference>
<comment type="cofactor">
    <cofactor evidence="1">
        <name>Mg(2+)</name>
        <dbReference type="ChEBI" id="CHEBI:18420"/>
    </cofactor>
</comment>
<dbReference type="Gene3D" id="3.90.79.10">
    <property type="entry name" value="Nucleoside Triphosphate Pyrophosphohydrolase"/>
    <property type="match status" value="1"/>
</dbReference>
<dbReference type="GO" id="GO:0006753">
    <property type="term" value="P:nucleoside phosphate metabolic process"/>
    <property type="evidence" value="ECO:0007669"/>
    <property type="project" value="TreeGrafter"/>
</dbReference>
<dbReference type="PROSITE" id="PS51462">
    <property type="entry name" value="NUDIX"/>
    <property type="match status" value="1"/>
</dbReference>
<sequence length="183" mass="20857">MAEKEIVTDTKTVYEGPIFSVETQSVQLYNNQTSQRDIVRHVPAISVLAMVDDDHIILEKQWRATIGDFILEIPAGKLDERDFDAPHHAVVRELNEELRMSAGTIEKAFGFVETVGFSDAYMHLYVAKDLQPILKSDQLPRDLGETMDLITISFDDLKEMFEAGKLNDQKTVTAFLYWAYLRG</sequence>
<dbReference type="PANTHER" id="PTHR11839:SF18">
    <property type="entry name" value="NUDIX HYDROLASE DOMAIN-CONTAINING PROTEIN"/>
    <property type="match status" value="1"/>
</dbReference>
<dbReference type="STRING" id="33968.BMS77_02425"/>
<dbReference type="Pfam" id="PF00293">
    <property type="entry name" value="NUDIX"/>
    <property type="match status" value="1"/>
</dbReference>
<dbReference type="Proteomes" id="UP000192288">
    <property type="component" value="Unassembled WGS sequence"/>
</dbReference>
<dbReference type="PANTHER" id="PTHR11839">
    <property type="entry name" value="UDP/ADP-SUGAR PYROPHOSPHATASE"/>
    <property type="match status" value="1"/>
</dbReference>
<dbReference type="GO" id="GO:0016787">
    <property type="term" value="F:hydrolase activity"/>
    <property type="evidence" value="ECO:0007669"/>
    <property type="project" value="UniProtKB-KW"/>
</dbReference>
<reference evidence="4 5" key="1">
    <citation type="journal article" date="2017" name="Front. Microbiol.">
        <title>Genomic Characterization of Dairy Associated Leuconostoc Species and Diversity of Leuconostocs in Undefined Mixed Mesophilic Starter Cultures.</title>
        <authorList>
            <person name="Frantzen C.A."/>
            <person name="Kot W."/>
            <person name="Pedersen T.B."/>
            <person name="Ardo Y.M."/>
            <person name="Broadbent J.R."/>
            <person name="Neve H."/>
            <person name="Hansen L.H."/>
            <person name="Dal Bello F."/>
            <person name="Ostlie H.M."/>
            <person name="Kleppen H.P."/>
            <person name="Vogensen F.K."/>
            <person name="Holo H."/>
        </authorList>
    </citation>
    <scope>NUCLEOTIDE SEQUENCE [LARGE SCALE GENOMIC DNA]</scope>
    <source>
        <strain evidence="4 5">LMGCF08</strain>
    </source>
</reference>
<name>A0A1X0VFS0_LEUPS</name>
<dbReference type="RefSeq" id="WP_004916005.1">
    <property type="nucleotide sequence ID" value="NZ_MPLS01000002.1"/>
</dbReference>
<dbReference type="InterPro" id="IPR015797">
    <property type="entry name" value="NUDIX_hydrolase-like_dom_sf"/>
</dbReference>
<evidence type="ECO:0000313" key="5">
    <source>
        <dbReference type="Proteomes" id="UP000192288"/>
    </source>
</evidence>
<evidence type="ECO:0000256" key="1">
    <source>
        <dbReference type="ARBA" id="ARBA00001946"/>
    </source>
</evidence>
<dbReference type="SUPFAM" id="SSF55811">
    <property type="entry name" value="Nudix"/>
    <property type="match status" value="1"/>
</dbReference>
<dbReference type="AlphaFoldDB" id="A0A1X0VFS0"/>
<evidence type="ECO:0000259" key="3">
    <source>
        <dbReference type="PROSITE" id="PS51462"/>
    </source>
</evidence>
<feature type="domain" description="Nudix hydrolase" evidence="3">
    <location>
        <begin position="40"/>
        <end position="174"/>
    </location>
</feature>
<dbReference type="EMBL" id="MPLS01000002">
    <property type="protein sequence ID" value="ORI98592.1"/>
    <property type="molecule type" value="Genomic_DNA"/>
</dbReference>
<proteinExistence type="predicted"/>
<comment type="caution">
    <text evidence="4">The sequence shown here is derived from an EMBL/GenBank/DDBJ whole genome shotgun (WGS) entry which is preliminary data.</text>
</comment>
<protein>
    <submittedName>
        <fullName evidence="4">ADP-ribose pyrophosphatase</fullName>
    </submittedName>
</protein>
<evidence type="ECO:0000256" key="2">
    <source>
        <dbReference type="ARBA" id="ARBA00022801"/>
    </source>
</evidence>
<dbReference type="GO" id="GO:0019693">
    <property type="term" value="P:ribose phosphate metabolic process"/>
    <property type="evidence" value="ECO:0007669"/>
    <property type="project" value="TreeGrafter"/>
</dbReference>
<evidence type="ECO:0000313" key="4">
    <source>
        <dbReference type="EMBL" id="ORI98592.1"/>
    </source>
</evidence>
<accession>A0A1X0VFS0</accession>
<dbReference type="CDD" id="cd03424">
    <property type="entry name" value="NUDIX_ADPRase_Nudt5_UGPPase_Nudt14"/>
    <property type="match status" value="1"/>
</dbReference>
<keyword evidence="2" id="KW-0378">Hydrolase</keyword>
<organism evidence="4 5">
    <name type="scientific">Leuconostoc pseudomesenteroides</name>
    <dbReference type="NCBI Taxonomy" id="33968"/>
    <lineage>
        <taxon>Bacteria</taxon>
        <taxon>Bacillati</taxon>
        <taxon>Bacillota</taxon>
        <taxon>Bacilli</taxon>
        <taxon>Lactobacillales</taxon>
        <taxon>Lactobacillaceae</taxon>
        <taxon>Leuconostoc</taxon>
    </lineage>
</organism>
<gene>
    <name evidence="4" type="ORF">BMR96_00890</name>
</gene>
<dbReference type="InterPro" id="IPR000086">
    <property type="entry name" value="NUDIX_hydrolase_dom"/>
</dbReference>